<accession>A0A1T4WAF7</accession>
<dbReference type="PROSITE" id="PS51379">
    <property type="entry name" value="4FE4S_FER_2"/>
    <property type="match status" value="2"/>
</dbReference>
<organism evidence="8 9">
    <name type="scientific">Paucidesulfovibrio gracilis DSM 16080</name>
    <dbReference type="NCBI Taxonomy" id="1121449"/>
    <lineage>
        <taxon>Bacteria</taxon>
        <taxon>Pseudomonadati</taxon>
        <taxon>Thermodesulfobacteriota</taxon>
        <taxon>Desulfovibrionia</taxon>
        <taxon>Desulfovibrionales</taxon>
        <taxon>Desulfovibrionaceae</taxon>
        <taxon>Paucidesulfovibrio</taxon>
    </lineage>
</organism>
<dbReference type="Pfam" id="PF12838">
    <property type="entry name" value="Fer4_7"/>
    <property type="match status" value="1"/>
</dbReference>
<dbReference type="Gene3D" id="3.30.70.3270">
    <property type="match status" value="1"/>
</dbReference>
<dbReference type="PROSITE" id="PS00198">
    <property type="entry name" value="4FE4S_FER_1"/>
    <property type="match status" value="1"/>
</dbReference>
<dbReference type="PANTHER" id="PTHR10849">
    <property type="entry name" value="NADH DEHYDROGENASE UBIQUINONE IRON-SULFUR PROTEIN 8, MITOCHONDRIAL"/>
    <property type="match status" value="1"/>
</dbReference>
<keyword evidence="9" id="KW-1185">Reference proteome</keyword>
<feature type="domain" description="4Fe-4S ferredoxin-type" evidence="7">
    <location>
        <begin position="65"/>
        <end position="94"/>
    </location>
</feature>
<keyword evidence="4" id="KW-0408">Iron</keyword>
<dbReference type="EMBL" id="FUYC01000002">
    <property type="protein sequence ID" value="SKA74270.1"/>
    <property type="molecule type" value="Genomic_DNA"/>
</dbReference>
<dbReference type="GO" id="GO:0016020">
    <property type="term" value="C:membrane"/>
    <property type="evidence" value="ECO:0007669"/>
    <property type="project" value="InterPro"/>
</dbReference>
<protein>
    <submittedName>
        <fullName evidence="8">4Fe-4S dicluster domain-containing protein</fullName>
    </submittedName>
</protein>
<evidence type="ECO:0000256" key="6">
    <source>
        <dbReference type="SAM" id="MobiDB-lite"/>
    </source>
</evidence>
<evidence type="ECO:0000256" key="3">
    <source>
        <dbReference type="ARBA" id="ARBA00022737"/>
    </source>
</evidence>
<dbReference type="RefSeq" id="WP_144019091.1">
    <property type="nucleotide sequence ID" value="NZ_FUYC01000002.1"/>
</dbReference>
<keyword evidence="2" id="KW-0479">Metal-binding</keyword>
<dbReference type="InterPro" id="IPR017900">
    <property type="entry name" value="4Fe4S_Fe_S_CS"/>
</dbReference>
<dbReference type="PANTHER" id="PTHR10849:SF35">
    <property type="entry name" value="FORMATE HYDROGENLYASE SUBUNIT 6-RELATED"/>
    <property type="match status" value="1"/>
</dbReference>
<evidence type="ECO:0000313" key="9">
    <source>
        <dbReference type="Proteomes" id="UP000190027"/>
    </source>
</evidence>
<evidence type="ECO:0000313" key="8">
    <source>
        <dbReference type="EMBL" id="SKA74270.1"/>
    </source>
</evidence>
<dbReference type="Proteomes" id="UP000190027">
    <property type="component" value="Unassembled WGS sequence"/>
</dbReference>
<feature type="region of interest" description="Disordered" evidence="6">
    <location>
        <begin position="95"/>
        <end position="123"/>
    </location>
</feature>
<keyword evidence="1" id="KW-0004">4Fe-4S</keyword>
<evidence type="ECO:0000256" key="1">
    <source>
        <dbReference type="ARBA" id="ARBA00022485"/>
    </source>
</evidence>
<feature type="domain" description="4Fe-4S ferredoxin-type" evidence="7">
    <location>
        <begin position="34"/>
        <end position="63"/>
    </location>
</feature>
<dbReference type="InterPro" id="IPR010226">
    <property type="entry name" value="NADH_quinone_OxRdtase_chainI"/>
</dbReference>
<reference evidence="8 9" key="1">
    <citation type="submission" date="2017-02" db="EMBL/GenBank/DDBJ databases">
        <authorList>
            <person name="Peterson S.W."/>
        </authorList>
    </citation>
    <scope>NUCLEOTIDE SEQUENCE [LARGE SCALE GENOMIC DNA]</scope>
    <source>
        <strain evidence="8 9">DSM 16080</strain>
    </source>
</reference>
<dbReference type="SUPFAM" id="SSF54862">
    <property type="entry name" value="4Fe-4S ferredoxins"/>
    <property type="match status" value="1"/>
</dbReference>
<keyword evidence="3" id="KW-0677">Repeat</keyword>
<dbReference type="GO" id="GO:0009060">
    <property type="term" value="P:aerobic respiration"/>
    <property type="evidence" value="ECO:0007669"/>
    <property type="project" value="TreeGrafter"/>
</dbReference>
<proteinExistence type="predicted"/>
<gene>
    <name evidence="8" type="ORF">SAMN02745704_00628</name>
</gene>
<evidence type="ECO:0000259" key="7">
    <source>
        <dbReference type="PROSITE" id="PS51379"/>
    </source>
</evidence>
<keyword evidence="5" id="KW-0411">Iron-sulfur</keyword>
<dbReference type="OrthoDB" id="9808559at2"/>
<evidence type="ECO:0000256" key="5">
    <source>
        <dbReference type="ARBA" id="ARBA00023014"/>
    </source>
</evidence>
<sequence length="123" mass="13847">MLFLTPSVLKNAAKKPATRKYPFVVREPFDRYRGELVINAEDCILCGSCMRKCPSLCITVDKKTETWECDPYACIYCGHCVTVCPTHALSMKSVHRGPAPQKVTMSEKGHLPKKKKKKAEEAE</sequence>
<dbReference type="GO" id="GO:0046872">
    <property type="term" value="F:metal ion binding"/>
    <property type="evidence" value="ECO:0007669"/>
    <property type="project" value="UniProtKB-KW"/>
</dbReference>
<evidence type="ECO:0000256" key="2">
    <source>
        <dbReference type="ARBA" id="ARBA00022723"/>
    </source>
</evidence>
<dbReference type="InterPro" id="IPR017896">
    <property type="entry name" value="4Fe4S_Fe-S-bd"/>
</dbReference>
<name>A0A1T4WAF7_9BACT</name>
<dbReference type="GO" id="GO:0003954">
    <property type="term" value="F:NADH dehydrogenase activity"/>
    <property type="evidence" value="ECO:0007669"/>
    <property type="project" value="TreeGrafter"/>
</dbReference>
<dbReference type="GO" id="GO:0051539">
    <property type="term" value="F:4 iron, 4 sulfur cluster binding"/>
    <property type="evidence" value="ECO:0007669"/>
    <property type="project" value="UniProtKB-KW"/>
</dbReference>
<dbReference type="AlphaFoldDB" id="A0A1T4WAF7"/>
<evidence type="ECO:0000256" key="4">
    <source>
        <dbReference type="ARBA" id="ARBA00023004"/>
    </source>
</evidence>
<dbReference type="STRING" id="1121449.SAMN02745704_00628"/>